<gene>
    <name evidence="1" type="ORF">C5L14_13530</name>
</gene>
<name>A0A2S9QE43_9HYPH</name>
<dbReference type="InterPro" id="IPR027417">
    <property type="entry name" value="P-loop_NTPase"/>
</dbReference>
<proteinExistence type="predicted"/>
<organism evidence="1 2">
    <name type="scientific">Labrys okinawensis</name>
    <dbReference type="NCBI Taxonomy" id="346911"/>
    <lineage>
        <taxon>Bacteria</taxon>
        <taxon>Pseudomonadati</taxon>
        <taxon>Pseudomonadota</taxon>
        <taxon>Alphaproteobacteria</taxon>
        <taxon>Hyphomicrobiales</taxon>
        <taxon>Xanthobacteraceae</taxon>
        <taxon>Labrys</taxon>
    </lineage>
</organism>
<evidence type="ECO:0000313" key="2">
    <source>
        <dbReference type="Proteomes" id="UP000237682"/>
    </source>
</evidence>
<dbReference type="EMBL" id="PUEJ01000004">
    <property type="protein sequence ID" value="PRH87611.1"/>
    <property type="molecule type" value="Genomic_DNA"/>
</dbReference>
<sequence length="237" mass="26845">MRIMIALEHVVDTPMLGGAPYPVALDITMTLPIGRYAVVSPDPIARKPAIDLLAGLRPPTSGHVVRGGSCSWPIGRAGFVRGKLSGRQIVALISRLYHLDYRFCIYLVESMLTLPEYLDEFVEHWPATARQEFGYILPLLPTFDIYVVDGTFPYRKDRFTLLWRALFEQRIDGRMLLLSTVRKSEVDEFCDTALILNQGLIEIESQLDEVLRKFPLRPDINDTGRGQPEPLVDDQFA</sequence>
<comment type="caution">
    <text evidence="1">The sequence shown here is derived from an EMBL/GenBank/DDBJ whole genome shotgun (WGS) entry which is preliminary data.</text>
</comment>
<accession>A0A2S9QE43</accession>
<dbReference type="SUPFAM" id="SSF52540">
    <property type="entry name" value="P-loop containing nucleoside triphosphate hydrolases"/>
    <property type="match status" value="1"/>
</dbReference>
<keyword evidence="2" id="KW-1185">Reference proteome</keyword>
<evidence type="ECO:0000313" key="1">
    <source>
        <dbReference type="EMBL" id="PRH87611.1"/>
    </source>
</evidence>
<reference evidence="1 2" key="1">
    <citation type="submission" date="2018-02" db="EMBL/GenBank/DDBJ databases">
        <title>Whole genome sequencing of endophytic bacterium.</title>
        <authorList>
            <person name="Eedara R."/>
            <person name="Podile A.R."/>
        </authorList>
    </citation>
    <scope>NUCLEOTIDE SEQUENCE [LARGE SCALE GENOMIC DNA]</scope>
    <source>
        <strain evidence="1 2">RP1T</strain>
    </source>
</reference>
<dbReference type="AlphaFoldDB" id="A0A2S9QE43"/>
<dbReference type="Proteomes" id="UP000237682">
    <property type="component" value="Unassembled WGS sequence"/>
</dbReference>
<protein>
    <submittedName>
        <fullName evidence="1">ATPase</fullName>
    </submittedName>
</protein>